<reference evidence="2 3" key="1">
    <citation type="submission" date="2013-06" db="EMBL/GenBank/DDBJ databases">
        <title>Draft genome sequence of Thauera terpenica.</title>
        <authorList>
            <person name="Liu B."/>
            <person name="Frostegard A.H."/>
            <person name="Shapleigh J.P."/>
        </authorList>
    </citation>
    <scope>NUCLEOTIDE SEQUENCE [LARGE SCALE GENOMIC DNA]</scope>
    <source>
        <strain evidence="2 3">58Eu</strain>
    </source>
</reference>
<dbReference type="Gene3D" id="1.10.260.40">
    <property type="entry name" value="lambda repressor-like DNA-binding domains"/>
    <property type="match status" value="1"/>
</dbReference>
<dbReference type="InterPro" id="IPR010982">
    <property type="entry name" value="Lambda_DNA-bd_dom_sf"/>
</dbReference>
<dbReference type="STRING" id="1348657.M622_11645"/>
<proteinExistence type="predicted"/>
<keyword evidence="3" id="KW-1185">Reference proteome</keyword>
<feature type="domain" description="HTH cro/C1-type" evidence="1">
    <location>
        <begin position="1"/>
        <end position="58"/>
    </location>
</feature>
<accession>T0B1D3</accession>
<dbReference type="InterPro" id="IPR001387">
    <property type="entry name" value="Cro/C1-type_HTH"/>
</dbReference>
<dbReference type="SUPFAM" id="SSF47413">
    <property type="entry name" value="lambda repressor-like DNA-binding domains"/>
    <property type="match status" value="1"/>
</dbReference>
<dbReference type="Proteomes" id="UP000015455">
    <property type="component" value="Unassembled WGS sequence"/>
</dbReference>
<evidence type="ECO:0000313" key="2">
    <source>
        <dbReference type="EMBL" id="EPZ16558.1"/>
    </source>
</evidence>
<gene>
    <name evidence="2" type="ORF">M622_11645</name>
</gene>
<name>T0B1D3_9RHOO</name>
<organism evidence="2 3">
    <name type="scientific">Thauera terpenica 58Eu</name>
    <dbReference type="NCBI Taxonomy" id="1348657"/>
    <lineage>
        <taxon>Bacteria</taxon>
        <taxon>Pseudomonadati</taxon>
        <taxon>Pseudomonadota</taxon>
        <taxon>Betaproteobacteria</taxon>
        <taxon>Rhodocyclales</taxon>
        <taxon>Zoogloeaceae</taxon>
        <taxon>Thauera</taxon>
    </lineage>
</organism>
<protein>
    <recommendedName>
        <fullName evidence="1">HTH cro/C1-type domain-containing protein</fullName>
    </recommendedName>
</protein>
<dbReference type="AlphaFoldDB" id="T0B1D3"/>
<dbReference type="PATRIC" id="fig|1348657.5.peg.869"/>
<comment type="caution">
    <text evidence="2">The sequence shown here is derived from an EMBL/GenBank/DDBJ whole genome shotgun (WGS) entry which is preliminary data.</text>
</comment>
<sequence>MHRDKLRIADVARLTGLNRSTVTALYRNTATRIELPAVDHLCALFRCSVADLLEYMADEPGREA</sequence>
<evidence type="ECO:0000259" key="1">
    <source>
        <dbReference type="Pfam" id="PF13443"/>
    </source>
</evidence>
<evidence type="ECO:0000313" key="3">
    <source>
        <dbReference type="Proteomes" id="UP000015455"/>
    </source>
</evidence>
<dbReference type="eggNOG" id="COG3655">
    <property type="taxonomic scope" value="Bacteria"/>
</dbReference>
<dbReference type="Pfam" id="PF13443">
    <property type="entry name" value="HTH_26"/>
    <property type="match status" value="1"/>
</dbReference>
<dbReference type="EMBL" id="ATJV01000043">
    <property type="protein sequence ID" value="EPZ16558.1"/>
    <property type="molecule type" value="Genomic_DNA"/>
</dbReference>
<dbReference type="GO" id="GO:0003677">
    <property type="term" value="F:DNA binding"/>
    <property type="evidence" value="ECO:0007669"/>
    <property type="project" value="InterPro"/>
</dbReference>